<feature type="domain" description="PPIase FKBP-type" evidence="9">
    <location>
        <begin position="7"/>
        <end position="81"/>
    </location>
</feature>
<reference evidence="10" key="1">
    <citation type="submission" date="2018-06" db="EMBL/GenBank/DDBJ databases">
        <authorList>
            <person name="Zhirakovskaya E."/>
        </authorList>
    </citation>
    <scope>NUCLEOTIDE SEQUENCE</scope>
</reference>
<sequence length="141" mass="15041">MPKVQENNTVSIHYTAKTAEGGVFETSAKRDPLQFIAGGNSVIAGVSQAVIGMDVGDKKTVSISPEEGFGLRDPSLEQTIPRSFLPEGISEGDQTTATFDDHELDVWVQKLEGDEVVVDANHPLAGESLVYEIELVAINAG</sequence>
<evidence type="ECO:0000256" key="8">
    <source>
        <dbReference type="ARBA" id="ARBA00023235"/>
    </source>
</evidence>
<evidence type="ECO:0000256" key="3">
    <source>
        <dbReference type="ARBA" id="ARBA00006577"/>
    </source>
</evidence>
<evidence type="ECO:0000256" key="5">
    <source>
        <dbReference type="ARBA" id="ARBA00022490"/>
    </source>
</evidence>
<dbReference type="InterPro" id="IPR046357">
    <property type="entry name" value="PPIase_dom_sf"/>
</dbReference>
<keyword evidence="6" id="KW-0697">Rotamase</keyword>
<dbReference type="SUPFAM" id="SSF54534">
    <property type="entry name" value="FKBP-like"/>
    <property type="match status" value="1"/>
</dbReference>
<evidence type="ECO:0000256" key="2">
    <source>
        <dbReference type="ARBA" id="ARBA00004496"/>
    </source>
</evidence>
<dbReference type="PANTHER" id="PTHR47861">
    <property type="entry name" value="FKBP-TYPE PEPTIDYL-PROLYL CIS-TRANS ISOMERASE SLYD"/>
    <property type="match status" value="1"/>
</dbReference>
<dbReference type="Gene3D" id="3.10.50.40">
    <property type="match status" value="1"/>
</dbReference>
<protein>
    <recommendedName>
        <fullName evidence="4">peptidylprolyl isomerase</fullName>
        <ecNumber evidence="4">5.2.1.8</ecNumber>
    </recommendedName>
</protein>
<comment type="catalytic activity">
    <reaction evidence="1">
        <text>[protein]-peptidylproline (omega=180) = [protein]-peptidylproline (omega=0)</text>
        <dbReference type="Rhea" id="RHEA:16237"/>
        <dbReference type="Rhea" id="RHEA-COMP:10747"/>
        <dbReference type="Rhea" id="RHEA-COMP:10748"/>
        <dbReference type="ChEBI" id="CHEBI:83833"/>
        <dbReference type="ChEBI" id="CHEBI:83834"/>
        <dbReference type="EC" id="5.2.1.8"/>
    </reaction>
</comment>
<dbReference type="Pfam" id="PF00254">
    <property type="entry name" value="FKBP_C"/>
    <property type="match status" value="1"/>
</dbReference>
<dbReference type="GO" id="GO:0042026">
    <property type="term" value="P:protein refolding"/>
    <property type="evidence" value="ECO:0007669"/>
    <property type="project" value="UniProtKB-ARBA"/>
</dbReference>
<evidence type="ECO:0000256" key="4">
    <source>
        <dbReference type="ARBA" id="ARBA00013194"/>
    </source>
</evidence>
<gene>
    <name evidence="10" type="ORF">MNBD_PLANCTO02-801</name>
</gene>
<evidence type="ECO:0000256" key="1">
    <source>
        <dbReference type="ARBA" id="ARBA00000971"/>
    </source>
</evidence>
<name>A0A3B1DZQ9_9ZZZZ</name>
<dbReference type="AlphaFoldDB" id="A0A3B1DZQ9"/>
<dbReference type="GO" id="GO:0005737">
    <property type="term" value="C:cytoplasm"/>
    <property type="evidence" value="ECO:0007669"/>
    <property type="project" value="UniProtKB-SubCell"/>
</dbReference>
<comment type="subcellular location">
    <subcellularLocation>
        <location evidence="2">Cytoplasm</location>
    </subcellularLocation>
</comment>
<organism evidence="10">
    <name type="scientific">hydrothermal vent metagenome</name>
    <dbReference type="NCBI Taxonomy" id="652676"/>
    <lineage>
        <taxon>unclassified sequences</taxon>
        <taxon>metagenomes</taxon>
        <taxon>ecological metagenomes</taxon>
    </lineage>
</organism>
<comment type="similarity">
    <text evidence="3">Belongs to the FKBP-type PPIase family.</text>
</comment>
<evidence type="ECO:0000256" key="7">
    <source>
        <dbReference type="ARBA" id="ARBA00023186"/>
    </source>
</evidence>
<evidence type="ECO:0000313" key="10">
    <source>
        <dbReference type="EMBL" id="VAX38125.1"/>
    </source>
</evidence>
<dbReference type="PROSITE" id="PS50059">
    <property type="entry name" value="FKBP_PPIASE"/>
    <property type="match status" value="1"/>
</dbReference>
<accession>A0A3B1DZQ9</accession>
<evidence type="ECO:0000259" key="9">
    <source>
        <dbReference type="PROSITE" id="PS50059"/>
    </source>
</evidence>
<proteinExistence type="inferred from homology"/>
<dbReference type="GO" id="GO:0003755">
    <property type="term" value="F:peptidyl-prolyl cis-trans isomerase activity"/>
    <property type="evidence" value="ECO:0007669"/>
    <property type="project" value="UniProtKB-KW"/>
</dbReference>
<keyword evidence="5" id="KW-0963">Cytoplasm</keyword>
<evidence type="ECO:0000256" key="6">
    <source>
        <dbReference type="ARBA" id="ARBA00023110"/>
    </source>
</evidence>
<dbReference type="EC" id="5.2.1.8" evidence="4"/>
<dbReference type="InterPro" id="IPR001179">
    <property type="entry name" value="PPIase_FKBP_dom"/>
</dbReference>
<keyword evidence="7" id="KW-0143">Chaperone</keyword>
<keyword evidence="8 10" id="KW-0413">Isomerase</keyword>
<dbReference type="EMBL" id="UOGL01000165">
    <property type="protein sequence ID" value="VAX38125.1"/>
    <property type="molecule type" value="Genomic_DNA"/>
</dbReference>
<dbReference type="PANTHER" id="PTHR47861:SF3">
    <property type="entry name" value="FKBP-TYPE PEPTIDYL-PROLYL CIS-TRANS ISOMERASE SLYD"/>
    <property type="match status" value="1"/>
</dbReference>